<gene>
    <name evidence="2" type="ORF">Tci_582040</name>
</gene>
<evidence type="ECO:0000256" key="1">
    <source>
        <dbReference type="SAM" id="MobiDB-lite"/>
    </source>
</evidence>
<feature type="non-terminal residue" evidence="2">
    <location>
        <position position="1"/>
    </location>
</feature>
<protein>
    <submittedName>
        <fullName evidence="2">Uncharacterized protein</fullName>
    </submittedName>
</protein>
<feature type="compositionally biased region" description="Acidic residues" evidence="1">
    <location>
        <begin position="41"/>
        <end position="56"/>
    </location>
</feature>
<feature type="region of interest" description="Disordered" evidence="1">
    <location>
        <begin position="41"/>
        <end position="68"/>
    </location>
</feature>
<feature type="compositionally biased region" description="Basic and acidic residues" evidence="1">
    <location>
        <begin position="57"/>
        <end position="68"/>
    </location>
</feature>
<proteinExistence type="predicted"/>
<dbReference type="EMBL" id="BKCJ010368951">
    <property type="protein sequence ID" value="GFA10068.1"/>
    <property type="molecule type" value="Genomic_DNA"/>
</dbReference>
<name>A0A699J436_TANCI</name>
<dbReference type="AlphaFoldDB" id="A0A699J436"/>
<organism evidence="2">
    <name type="scientific">Tanacetum cinerariifolium</name>
    <name type="common">Dalmatian daisy</name>
    <name type="synonym">Chrysanthemum cinerariifolium</name>
    <dbReference type="NCBI Taxonomy" id="118510"/>
    <lineage>
        <taxon>Eukaryota</taxon>
        <taxon>Viridiplantae</taxon>
        <taxon>Streptophyta</taxon>
        <taxon>Embryophyta</taxon>
        <taxon>Tracheophyta</taxon>
        <taxon>Spermatophyta</taxon>
        <taxon>Magnoliopsida</taxon>
        <taxon>eudicotyledons</taxon>
        <taxon>Gunneridae</taxon>
        <taxon>Pentapetalae</taxon>
        <taxon>asterids</taxon>
        <taxon>campanulids</taxon>
        <taxon>Asterales</taxon>
        <taxon>Asteraceae</taxon>
        <taxon>Asteroideae</taxon>
        <taxon>Anthemideae</taxon>
        <taxon>Anthemidinae</taxon>
        <taxon>Tanacetum</taxon>
    </lineage>
</organism>
<sequence length="68" mass="7742">IMSVPASPKHDPAILDQLPVETLLAPNPPKLNNDYLDAVDYDDEEEPYEDLYDGEEDLKQNPKMDLDE</sequence>
<accession>A0A699J436</accession>
<reference evidence="2" key="1">
    <citation type="journal article" date="2019" name="Sci. Rep.">
        <title>Draft genome of Tanacetum cinerariifolium, the natural source of mosquito coil.</title>
        <authorList>
            <person name="Yamashiro T."/>
            <person name="Shiraishi A."/>
            <person name="Satake H."/>
            <person name="Nakayama K."/>
        </authorList>
    </citation>
    <scope>NUCLEOTIDE SEQUENCE</scope>
</reference>
<comment type="caution">
    <text evidence="2">The sequence shown here is derived from an EMBL/GenBank/DDBJ whole genome shotgun (WGS) entry which is preliminary data.</text>
</comment>
<evidence type="ECO:0000313" key="2">
    <source>
        <dbReference type="EMBL" id="GFA10068.1"/>
    </source>
</evidence>